<dbReference type="Gene3D" id="3.40.190.10">
    <property type="entry name" value="Periplasmic binding protein-like II"/>
    <property type="match status" value="1"/>
</dbReference>
<dbReference type="InterPro" id="IPR006059">
    <property type="entry name" value="SBP"/>
</dbReference>
<dbReference type="PROSITE" id="PS51318">
    <property type="entry name" value="TAT"/>
    <property type="match status" value="1"/>
</dbReference>
<evidence type="ECO:0000313" key="2">
    <source>
        <dbReference type="Proteomes" id="UP000262621"/>
    </source>
</evidence>
<sequence length="479" mass="52310">MICLVAPSAPRLGSAQMTIRRRRTAVQATRKDRTQMDKGVHTGLPRGLSRRSFLGVGGAALVATALSACGRGSGGGSAASLTYHTPSFGVEQITPYLATFTQQYGSSVTTSAVPRDYHPTTETRLRAGTDLTVVTCDDGYPQKWLKEGWLVAVEDAMDLSKIKNDMYPSLLESVTDGGKVVALPGNGLTKVMVFNESVLGAGGFDPADDWEEFFTQLTALKRAGAAQYPFVPMWTKAYSLITYFAIGDSYSRGAQEWFDPQTLSPRYQDDPAVIETIEFWRRMWAAELVPPDVLTADHNATLEIFAAGNAAYFQHNISQVLPVLNLDTTKYANVAGKIKLMMYPGATHECLTGSNWVCLTRSGAEAENGPDLARFLGALDRDDTYLIPTRYRAIDLGVEPGYAPVFDDPDVTAKWSTFSDPALVAEQKSKSRLLGPVIQQSWFTEWLDRTAAELQNALLGRTSVKEALANSASFAQEQR</sequence>
<dbReference type="PANTHER" id="PTHR43649:SF12">
    <property type="entry name" value="DIACETYLCHITOBIOSE BINDING PROTEIN DASA"/>
    <property type="match status" value="1"/>
</dbReference>
<dbReference type="InterPro" id="IPR006311">
    <property type="entry name" value="TAT_signal"/>
</dbReference>
<keyword evidence="2" id="KW-1185">Reference proteome</keyword>
<dbReference type="EMBL" id="QVFU01000050">
    <property type="protein sequence ID" value="RFS43637.1"/>
    <property type="molecule type" value="Genomic_DNA"/>
</dbReference>
<evidence type="ECO:0000313" key="1">
    <source>
        <dbReference type="EMBL" id="RFS43637.1"/>
    </source>
</evidence>
<accession>A0A372FS77</accession>
<dbReference type="PANTHER" id="PTHR43649">
    <property type="entry name" value="ARABINOSE-BINDING PROTEIN-RELATED"/>
    <property type="match status" value="1"/>
</dbReference>
<name>A0A372FS77_9ACTN</name>
<dbReference type="AlphaFoldDB" id="A0A372FS77"/>
<proteinExistence type="predicted"/>
<gene>
    <name evidence="1" type="ORF">D0Q02_26550</name>
</gene>
<dbReference type="InterPro" id="IPR050490">
    <property type="entry name" value="Bact_solute-bd_prot1"/>
</dbReference>
<comment type="caution">
    <text evidence="1">The sequence shown here is derived from an EMBL/GenBank/DDBJ whole genome shotgun (WGS) entry which is preliminary data.</text>
</comment>
<reference evidence="1 2" key="1">
    <citation type="submission" date="2018-08" db="EMBL/GenBank/DDBJ databases">
        <title>Verrucosispora craniellae sp. nov., isolated from a marine sponge in the South China Sea.</title>
        <authorList>
            <person name="Li L."/>
            <person name="Lin H.W."/>
        </authorList>
    </citation>
    <scope>NUCLEOTIDE SEQUENCE [LARGE SCALE GENOMIC DNA]</scope>
    <source>
        <strain evidence="1 2">LHW63014</strain>
    </source>
</reference>
<dbReference type="Proteomes" id="UP000262621">
    <property type="component" value="Unassembled WGS sequence"/>
</dbReference>
<dbReference type="SUPFAM" id="SSF53850">
    <property type="entry name" value="Periplasmic binding protein-like II"/>
    <property type="match status" value="1"/>
</dbReference>
<dbReference type="Pfam" id="PF01547">
    <property type="entry name" value="SBP_bac_1"/>
    <property type="match status" value="1"/>
</dbReference>
<organism evidence="1 2">
    <name type="scientific">Micromonospora craniellae</name>
    <dbReference type="NCBI Taxonomy" id="2294034"/>
    <lineage>
        <taxon>Bacteria</taxon>
        <taxon>Bacillati</taxon>
        <taxon>Actinomycetota</taxon>
        <taxon>Actinomycetes</taxon>
        <taxon>Micromonosporales</taxon>
        <taxon>Micromonosporaceae</taxon>
        <taxon>Micromonospora</taxon>
    </lineage>
</organism>
<protein>
    <submittedName>
        <fullName evidence="1">Extracellular solute-binding protein</fullName>
    </submittedName>
</protein>